<evidence type="ECO:0000256" key="1">
    <source>
        <dbReference type="SAM" id="MobiDB-lite"/>
    </source>
</evidence>
<feature type="region of interest" description="Disordered" evidence="1">
    <location>
        <begin position="55"/>
        <end position="78"/>
    </location>
</feature>
<protein>
    <submittedName>
        <fullName evidence="2">Uncharacterized protein</fullName>
    </submittedName>
</protein>
<gene>
    <name evidence="2" type="ORF">BpHYR1_029557</name>
</gene>
<dbReference type="AlphaFoldDB" id="A0A3M7S3R2"/>
<organism evidence="2 3">
    <name type="scientific">Brachionus plicatilis</name>
    <name type="common">Marine rotifer</name>
    <name type="synonym">Brachionus muelleri</name>
    <dbReference type="NCBI Taxonomy" id="10195"/>
    <lineage>
        <taxon>Eukaryota</taxon>
        <taxon>Metazoa</taxon>
        <taxon>Spiralia</taxon>
        <taxon>Gnathifera</taxon>
        <taxon>Rotifera</taxon>
        <taxon>Eurotatoria</taxon>
        <taxon>Monogononta</taxon>
        <taxon>Pseudotrocha</taxon>
        <taxon>Ploima</taxon>
        <taxon>Brachionidae</taxon>
        <taxon>Brachionus</taxon>
    </lineage>
</organism>
<comment type="caution">
    <text evidence="2">The sequence shown here is derived from an EMBL/GenBank/DDBJ whole genome shotgun (WGS) entry which is preliminary data.</text>
</comment>
<evidence type="ECO:0000313" key="2">
    <source>
        <dbReference type="EMBL" id="RNA30238.1"/>
    </source>
</evidence>
<dbReference type="EMBL" id="REGN01002109">
    <property type="protein sequence ID" value="RNA30238.1"/>
    <property type="molecule type" value="Genomic_DNA"/>
</dbReference>
<dbReference type="Proteomes" id="UP000276133">
    <property type="component" value="Unassembled WGS sequence"/>
</dbReference>
<feature type="compositionally biased region" description="Basic residues" evidence="1">
    <location>
        <begin position="59"/>
        <end position="78"/>
    </location>
</feature>
<accession>A0A3M7S3R2</accession>
<sequence>MESSSESDSDDSLTRVQKVQIFFNIKLKGWIVFNNCFHLFIKLNKKIKQQKNLLAEKRQNRKKKSQNQKIKFHSRKIF</sequence>
<reference evidence="2 3" key="1">
    <citation type="journal article" date="2018" name="Sci. Rep.">
        <title>Genomic signatures of local adaptation to the degree of environmental predictability in rotifers.</title>
        <authorList>
            <person name="Franch-Gras L."/>
            <person name="Hahn C."/>
            <person name="Garcia-Roger E.M."/>
            <person name="Carmona M.J."/>
            <person name="Serra M."/>
            <person name="Gomez A."/>
        </authorList>
    </citation>
    <scope>NUCLEOTIDE SEQUENCE [LARGE SCALE GENOMIC DNA]</scope>
    <source>
        <strain evidence="2">HYR1</strain>
    </source>
</reference>
<evidence type="ECO:0000313" key="3">
    <source>
        <dbReference type="Proteomes" id="UP000276133"/>
    </source>
</evidence>
<proteinExistence type="predicted"/>
<name>A0A3M7S3R2_BRAPC</name>
<keyword evidence="3" id="KW-1185">Reference proteome</keyword>